<dbReference type="KEGG" id="cama:F384_10735"/>
<dbReference type="Pfam" id="PF13619">
    <property type="entry name" value="KTSC"/>
    <property type="match status" value="1"/>
</dbReference>
<dbReference type="AlphaFoldDB" id="A0A0F6TVD4"/>
<sequence length="70" mass="7915">MLFQDVTSSKIKTIGYYPSEKILEIVFIASGTYQYVGVSAKTHKAFLEAKSKGRFFDGVIKDKYLCRKIG</sequence>
<name>A0A0F6TVD4_CITAM</name>
<dbReference type="EMBL" id="CP011132">
    <property type="protein sequence ID" value="AKE59027.1"/>
    <property type="molecule type" value="Genomic_DNA"/>
</dbReference>
<dbReference type="Proteomes" id="UP000034085">
    <property type="component" value="Chromosome"/>
</dbReference>
<dbReference type="PATRIC" id="fig|1261127.3.peg.2237"/>
<dbReference type="InterPro" id="IPR025309">
    <property type="entry name" value="KTSC_dom"/>
</dbReference>
<protein>
    <recommendedName>
        <fullName evidence="1">KTSC domain-containing protein</fullName>
    </recommendedName>
</protein>
<gene>
    <name evidence="2" type="ORF">F384_10735</name>
</gene>
<reference evidence="2 3" key="1">
    <citation type="journal article" date="2013" name="Appl. Microbiol. Biotechnol.">
        <title>Glycerol assimilation and production of 1,3-propanediol by Citrobacter amalonaticus Y19.</title>
        <authorList>
            <person name="Ainala S.K."/>
            <person name="Ashok S."/>
            <person name="Ko Y."/>
            <person name="Park S."/>
        </authorList>
    </citation>
    <scope>NUCLEOTIDE SEQUENCE [LARGE SCALE GENOMIC DNA]</scope>
    <source>
        <strain evidence="2 3">Y19</strain>
    </source>
</reference>
<evidence type="ECO:0000313" key="2">
    <source>
        <dbReference type="EMBL" id="AKE59027.1"/>
    </source>
</evidence>
<feature type="domain" description="KTSC" evidence="1">
    <location>
        <begin position="7"/>
        <end position="64"/>
    </location>
</feature>
<evidence type="ECO:0000259" key="1">
    <source>
        <dbReference type="Pfam" id="PF13619"/>
    </source>
</evidence>
<dbReference type="HOGENOM" id="CLU_174765_2_1_6"/>
<organism evidence="2 3">
    <name type="scientific">Citrobacter amalonaticus Y19</name>
    <dbReference type="NCBI Taxonomy" id="1261127"/>
    <lineage>
        <taxon>Bacteria</taxon>
        <taxon>Pseudomonadati</taxon>
        <taxon>Pseudomonadota</taxon>
        <taxon>Gammaproteobacteria</taxon>
        <taxon>Enterobacterales</taxon>
        <taxon>Enterobacteriaceae</taxon>
        <taxon>Citrobacter</taxon>
    </lineage>
</organism>
<dbReference type="OrthoDB" id="8612029at2"/>
<evidence type="ECO:0000313" key="3">
    <source>
        <dbReference type="Proteomes" id="UP000034085"/>
    </source>
</evidence>
<accession>A0A0F6TVD4</accession>
<proteinExistence type="predicted"/>
<dbReference type="RefSeq" id="WP_046481451.1">
    <property type="nucleotide sequence ID" value="NZ_CP011132.1"/>
</dbReference>